<feature type="transmembrane region" description="Helical" evidence="1">
    <location>
        <begin position="38"/>
        <end position="55"/>
    </location>
</feature>
<keyword evidence="1" id="KW-1133">Transmembrane helix</keyword>
<accession>A0A3D9AY72</accession>
<evidence type="ECO:0000256" key="1">
    <source>
        <dbReference type="SAM" id="Phobius"/>
    </source>
</evidence>
<evidence type="ECO:0000313" key="2">
    <source>
        <dbReference type="EMBL" id="REC46271.1"/>
    </source>
</evidence>
<feature type="transmembrane region" description="Helical" evidence="1">
    <location>
        <begin position="7"/>
        <end position="26"/>
    </location>
</feature>
<protein>
    <submittedName>
        <fullName evidence="2">Uncharacterized protein</fullName>
    </submittedName>
</protein>
<feature type="transmembrane region" description="Helical" evidence="1">
    <location>
        <begin position="62"/>
        <end position="89"/>
    </location>
</feature>
<keyword evidence="1" id="KW-0812">Transmembrane</keyword>
<keyword evidence="3" id="KW-1185">Reference proteome</keyword>
<dbReference type="Proteomes" id="UP000256257">
    <property type="component" value="Unassembled WGS sequence"/>
</dbReference>
<dbReference type="AlphaFoldDB" id="A0A3D9AY72"/>
<organism evidence="2 3">
    <name type="scientific">Chryseobacterium pennipullorum</name>
    <dbReference type="NCBI Taxonomy" id="2258963"/>
    <lineage>
        <taxon>Bacteria</taxon>
        <taxon>Pseudomonadati</taxon>
        <taxon>Bacteroidota</taxon>
        <taxon>Flavobacteriia</taxon>
        <taxon>Flavobacteriales</taxon>
        <taxon>Weeksellaceae</taxon>
        <taxon>Chryseobacterium group</taxon>
        <taxon>Chryseobacterium</taxon>
    </lineage>
</organism>
<evidence type="ECO:0000313" key="3">
    <source>
        <dbReference type="Proteomes" id="UP000256257"/>
    </source>
</evidence>
<proteinExistence type="predicted"/>
<keyword evidence="1" id="KW-0472">Membrane</keyword>
<dbReference type="EMBL" id="QNVV01000014">
    <property type="protein sequence ID" value="REC46271.1"/>
    <property type="molecule type" value="Genomic_DNA"/>
</dbReference>
<comment type="caution">
    <text evidence="2">The sequence shown here is derived from an EMBL/GenBank/DDBJ whole genome shotgun (WGS) entry which is preliminary data.</text>
</comment>
<gene>
    <name evidence="2" type="ORF">DRF67_14880</name>
</gene>
<sequence length="196" mass="23351">MRNKNIIIAYLIVSFIFITVGILSLEKYSYSGYYTDKIINWIWLAMTFFIIIWFWRKKMIKVYFWLLVSGLILSILPMMIPLFGIVHYFSTIGCHQRIGLDKIYRIERGRPNVLYNPQITVYRKEGILEKQISRVPYSDITDHVLRSNVELPIDESKQPIQQAKLIKVTKDSIGIEYQIMNKKNIFYHKVKESRFD</sequence>
<reference evidence="2 3" key="1">
    <citation type="submission" date="2018-06" db="EMBL/GenBank/DDBJ databases">
        <title>Novel Chryseobacterium species.</title>
        <authorList>
            <person name="Newman J."/>
            <person name="Hugo C."/>
            <person name="Oosthuizen L."/>
            <person name="Charimba G."/>
        </authorList>
    </citation>
    <scope>NUCLEOTIDE SEQUENCE [LARGE SCALE GENOMIC DNA]</scope>
    <source>
        <strain evidence="2 3">7_F195</strain>
    </source>
</reference>
<name>A0A3D9AY72_9FLAO</name>
<dbReference type="RefSeq" id="WP_115929091.1">
    <property type="nucleotide sequence ID" value="NZ_QNVV01000014.1"/>
</dbReference>
<dbReference type="OrthoDB" id="1163261at2"/>